<dbReference type="SUPFAM" id="SSF69118">
    <property type="entry name" value="AhpD-like"/>
    <property type="match status" value="1"/>
</dbReference>
<proteinExistence type="predicted"/>
<dbReference type="InterPro" id="IPR029032">
    <property type="entry name" value="AhpD-like"/>
</dbReference>
<protein>
    <submittedName>
        <fullName evidence="2">Carboxymuconolactone decarboxylase</fullName>
    </submittedName>
</protein>
<name>A0A0R1N687_9LACO</name>
<dbReference type="RefSeq" id="WP_057818739.1">
    <property type="nucleotide sequence ID" value="NZ_AZEC01000003.1"/>
</dbReference>
<comment type="caution">
    <text evidence="2">The sequence shown here is derived from an EMBL/GenBank/DDBJ whole genome shotgun (WGS) entry which is preliminary data.</text>
</comment>
<dbReference type="InterPro" id="IPR003779">
    <property type="entry name" value="CMD-like"/>
</dbReference>
<dbReference type="STRING" id="1423792.FD09_GL001859"/>
<evidence type="ECO:0000259" key="1">
    <source>
        <dbReference type="Pfam" id="PF02627"/>
    </source>
</evidence>
<dbReference type="AlphaFoldDB" id="A0A0R1N687"/>
<dbReference type="Pfam" id="PF02627">
    <property type="entry name" value="CMD"/>
    <property type="match status" value="1"/>
</dbReference>
<accession>A0A0R1N687</accession>
<organism evidence="2 3">
    <name type="scientific">Schleiferilactobacillus perolens DSM 12744</name>
    <dbReference type="NCBI Taxonomy" id="1423792"/>
    <lineage>
        <taxon>Bacteria</taxon>
        <taxon>Bacillati</taxon>
        <taxon>Bacillota</taxon>
        <taxon>Bacilli</taxon>
        <taxon>Lactobacillales</taxon>
        <taxon>Lactobacillaceae</taxon>
        <taxon>Schleiferilactobacillus</taxon>
    </lineage>
</organism>
<sequence>MNDKQAIEGFSKRIAPLVGAVEHSGAMHLSSDRLLIPLIASICQGTIPPITAQTQAILAAGISPQILLETVYQLSPVVGSLRVESALAAIQDVFTAQQITFTPAIPDQTDGFGAQAQAALYGTEIKNLLKDLPDSAGEFIPAALTNHFFNDYYQYGVLSVKDRERYELLALITMNVSFQINAHARGSLKAGNTERELVWSAIQLLPYIGFPLVINSVQAIHQAALALTNHNN</sequence>
<dbReference type="PANTHER" id="PTHR33570">
    <property type="entry name" value="4-CARBOXYMUCONOLACTONE DECARBOXYLASE FAMILY PROTEIN"/>
    <property type="match status" value="1"/>
</dbReference>
<dbReference type="OrthoDB" id="9802489at2"/>
<gene>
    <name evidence="2" type="ORF">FD09_GL001859</name>
</gene>
<dbReference type="PATRIC" id="fig|1423792.3.peg.1885"/>
<dbReference type="EMBL" id="AZEC01000003">
    <property type="protein sequence ID" value="KRL13828.1"/>
    <property type="molecule type" value="Genomic_DNA"/>
</dbReference>
<dbReference type="GO" id="GO:0051920">
    <property type="term" value="F:peroxiredoxin activity"/>
    <property type="evidence" value="ECO:0007669"/>
    <property type="project" value="InterPro"/>
</dbReference>
<feature type="domain" description="Carboxymuconolactone decarboxylase-like" evidence="1">
    <location>
        <begin position="142"/>
        <end position="220"/>
    </location>
</feature>
<evidence type="ECO:0000313" key="3">
    <source>
        <dbReference type="Proteomes" id="UP000051330"/>
    </source>
</evidence>
<dbReference type="PANTHER" id="PTHR33570:SF2">
    <property type="entry name" value="CARBOXYMUCONOLACTONE DECARBOXYLASE-LIKE DOMAIN-CONTAINING PROTEIN"/>
    <property type="match status" value="1"/>
</dbReference>
<dbReference type="Proteomes" id="UP000051330">
    <property type="component" value="Unassembled WGS sequence"/>
</dbReference>
<evidence type="ECO:0000313" key="2">
    <source>
        <dbReference type="EMBL" id="KRL13828.1"/>
    </source>
</evidence>
<dbReference type="Gene3D" id="1.20.1290.10">
    <property type="entry name" value="AhpD-like"/>
    <property type="match status" value="1"/>
</dbReference>
<keyword evidence="3" id="KW-1185">Reference proteome</keyword>
<dbReference type="InterPro" id="IPR052512">
    <property type="entry name" value="4CMD/NDH-1_regulator"/>
</dbReference>
<reference evidence="2 3" key="1">
    <citation type="journal article" date="2015" name="Genome Announc.">
        <title>Expanding the biotechnology potential of lactobacilli through comparative genomics of 213 strains and associated genera.</title>
        <authorList>
            <person name="Sun Z."/>
            <person name="Harris H.M."/>
            <person name="McCann A."/>
            <person name="Guo C."/>
            <person name="Argimon S."/>
            <person name="Zhang W."/>
            <person name="Yang X."/>
            <person name="Jeffery I.B."/>
            <person name="Cooney J.C."/>
            <person name="Kagawa T.F."/>
            <person name="Liu W."/>
            <person name="Song Y."/>
            <person name="Salvetti E."/>
            <person name="Wrobel A."/>
            <person name="Rasinkangas P."/>
            <person name="Parkhill J."/>
            <person name="Rea M.C."/>
            <person name="O'Sullivan O."/>
            <person name="Ritari J."/>
            <person name="Douillard F.P."/>
            <person name="Paul Ross R."/>
            <person name="Yang R."/>
            <person name="Briner A.E."/>
            <person name="Felis G.E."/>
            <person name="de Vos W.M."/>
            <person name="Barrangou R."/>
            <person name="Klaenhammer T.R."/>
            <person name="Caufield P.W."/>
            <person name="Cui Y."/>
            <person name="Zhang H."/>
            <person name="O'Toole P.W."/>
        </authorList>
    </citation>
    <scope>NUCLEOTIDE SEQUENCE [LARGE SCALE GENOMIC DNA]</scope>
    <source>
        <strain evidence="2 3">DSM 12744</strain>
    </source>
</reference>